<organism evidence="3 4">
    <name type="scientific">Candidatus Phytoplasma citri</name>
    <dbReference type="NCBI Taxonomy" id="180978"/>
    <lineage>
        <taxon>Bacteria</taxon>
        <taxon>Bacillati</taxon>
        <taxon>Mycoplasmatota</taxon>
        <taxon>Mollicutes</taxon>
        <taxon>Acholeplasmatales</taxon>
        <taxon>Acholeplasmataceae</taxon>
        <taxon>Candidatus Phytoplasma</taxon>
        <taxon>16SrII (Peanut WB group)</taxon>
    </lineage>
</organism>
<sequence length="273" mass="32030">MNQKNFFKKYFIEIMVILFMGIIIIIMINMINKNRHYVASPQKPLSFSESEKETFDSEASEIDKSIFTRPKRSSETSQPKIKTTASRFEQIKTYLFQEADHPAVLPLDLSSEEQEKNAELKKSWKLSLDFLKEQKKGVDEEQKKCDEYQSQLNSLQPQIESLKPQKSSLEKEKAVKEQEINNLKQNDRKGNQDKIEKLQDERLEIIGKIEDINVQILNLEADQKYYQSMLTRAENYKKRLEKEYQISESSKEMDKDSIISELNSFYEITSAEG</sequence>
<comment type="caution">
    <text evidence="3">The sequence shown here is derived from an EMBL/GenBank/DDBJ whole genome shotgun (WGS) entry which is preliminary data.</text>
</comment>
<proteinExistence type="predicted"/>
<keyword evidence="2" id="KW-1133">Transmembrane helix</keyword>
<evidence type="ECO:0000313" key="3">
    <source>
        <dbReference type="EMBL" id="MEK0309353.1"/>
    </source>
</evidence>
<evidence type="ECO:0000256" key="1">
    <source>
        <dbReference type="SAM" id="Coils"/>
    </source>
</evidence>
<keyword evidence="1" id="KW-0175">Coiled coil</keyword>
<accession>A0ABU8ZRM5</accession>
<dbReference type="RefSeq" id="WP_340482646.1">
    <property type="nucleotide sequence ID" value="NZ_JAOSJG010000040.1"/>
</dbReference>
<feature type="coiled-coil region" evidence="1">
    <location>
        <begin position="131"/>
        <end position="250"/>
    </location>
</feature>
<keyword evidence="2" id="KW-0472">Membrane</keyword>
<dbReference type="EMBL" id="JAOSJG010000040">
    <property type="protein sequence ID" value="MEK0309353.1"/>
    <property type="molecule type" value="Genomic_DNA"/>
</dbReference>
<feature type="transmembrane region" description="Helical" evidence="2">
    <location>
        <begin position="12"/>
        <end position="31"/>
    </location>
</feature>
<name>A0ABU8ZRM5_9MOLU</name>
<gene>
    <name evidence="3" type="ORF">OC712_02590</name>
</gene>
<keyword evidence="4" id="KW-1185">Reference proteome</keyword>
<evidence type="ECO:0000256" key="2">
    <source>
        <dbReference type="SAM" id="Phobius"/>
    </source>
</evidence>
<protein>
    <submittedName>
        <fullName evidence="3">Effector</fullName>
    </submittedName>
</protein>
<reference evidence="3 4" key="1">
    <citation type="journal article" date="2023" name="Int. J. Syst. Evol. Microbiol.">
        <title>The observation of taxonomic boundaries for the 16SrII and 16SrXXV phytoplasmas using genome-based delimitation.</title>
        <authorList>
            <person name="Rodrigues Jardim B."/>
            <person name="Tran-Nguyen L.T.T."/>
            <person name="Gambley C."/>
            <person name="Al-Sadi A.M."/>
            <person name="Al-Subhi A.M."/>
            <person name="Foissac X."/>
            <person name="Salar P."/>
            <person name="Cai H."/>
            <person name="Yang J.Y."/>
            <person name="Davis R."/>
            <person name="Jones L."/>
            <person name="Rodoni B."/>
            <person name="Constable F.E."/>
        </authorList>
    </citation>
    <scope>NUCLEOTIDE SEQUENCE [LARGE SCALE GENOMIC DNA]</scope>
    <source>
        <strain evidence="3">BAWM-OMN-P75</strain>
    </source>
</reference>
<evidence type="ECO:0000313" key="4">
    <source>
        <dbReference type="Proteomes" id="UP001383392"/>
    </source>
</evidence>
<keyword evidence="2" id="KW-0812">Transmembrane</keyword>
<dbReference type="Proteomes" id="UP001383392">
    <property type="component" value="Unassembled WGS sequence"/>
</dbReference>